<organism evidence="2">
    <name type="scientific">Dunaliella tertiolecta</name>
    <name type="common">Green alga</name>
    <dbReference type="NCBI Taxonomy" id="3047"/>
    <lineage>
        <taxon>Eukaryota</taxon>
        <taxon>Viridiplantae</taxon>
        <taxon>Chlorophyta</taxon>
        <taxon>core chlorophytes</taxon>
        <taxon>Chlorophyceae</taxon>
        <taxon>CS clade</taxon>
        <taxon>Chlamydomonadales</taxon>
        <taxon>Dunaliellaceae</taxon>
        <taxon>Dunaliella</taxon>
    </lineage>
</organism>
<evidence type="ECO:0000313" key="2">
    <source>
        <dbReference type="EMBL" id="CAE0500813.1"/>
    </source>
</evidence>
<dbReference type="AlphaFoldDB" id="A0A7S3R380"/>
<proteinExistence type="predicted"/>
<evidence type="ECO:0000256" key="1">
    <source>
        <dbReference type="SAM" id="MobiDB-lite"/>
    </source>
</evidence>
<feature type="region of interest" description="Disordered" evidence="1">
    <location>
        <begin position="90"/>
        <end position="114"/>
    </location>
</feature>
<dbReference type="EMBL" id="HBIP01026323">
    <property type="protein sequence ID" value="CAE0500813.1"/>
    <property type="molecule type" value="Transcribed_RNA"/>
</dbReference>
<reference evidence="2" key="1">
    <citation type="submission" date="2021-01" db="EMBL/GenBank/DDBJ databases">
        <authorList>
            <person name="Corre E."/>
            <person name="Pelletier E."/>
            <person name="Niang G."/>
            <person name="Scheremetjew M."/>
            <person name="Finn R."/>
            <person name="Kale V."/>
            <person name="Holt S."/>
            <person name="Cochrane G."/>
            <person name="Meng A."/>
            <person name="Brown T."/>
            <person name="Cohen L."/>
        </authorList>
    </citation>
    <scope>NUCLEOTIDE SEQUENCE</scope>
    <source>
        <strain evidence="2">CCMP1320</strain>
    </source>
</reference>
<sequence length="114" mass="12212">MTAATAAAVWERETLMDSYNMSEALECLIITTPIKQQQQQEQFTKEQAAAELGVDVTTLDQPKYLCQAGYRARLGIQAANKKMAVIRETTAAREGPPTTPGGFCGASGAERAGS</sequence>
<accession>A0A7S3R380</accession>
<gene>
    <name evidence="2" type="ORF">DTER00134_LOCUS15886</name>
</gene>
<name>A0A7S3R380_DUNTE</name>
<protein>
    <submittedName>
        <fullName evidence="2">Uncharacterized protein</fullName>
    </submittedName>
</protein>